<evidence type="ECO:0000313" key="3">
    <source>
        <dbReference type="EMBL" id="MBB4839226.1"/>
    </source>
</evidence>
<feature type="signal peptide" evidence="1">
    <location>
        <begin position="1"/>
        <end position="20"/>
    </location>
</feature>
<keyword evidence="4" id="KW-1185">Reference proteome</keyword>
<dbReference type="RefSeq" id="WP_184166948.1">
    <property type="nucleotide sequence ID" value="NZ_JACHLN010000002.1"/>
</dbReference>
<proteinExistence type="predicted"/>
<evidence type="ECO:0000259" key="2">
    <source>
        <dbReference type="Pfam" id="PF01345"/>
    </source>
</evidence>
<name>A0A7W7K1Y9_9SPHN</name>
<sequence length="158" mass="16116">MRHALLLGSLLLTTATAAVAAPSGPVNITTTVLAETRAEAANGTTQVRLVPVRRVVPGDHVVYQIKVTNSGAKPASGVVIANPVPAGMQYAGPAANSPAPEVSVDGKSFGQLASLRIATADGRARPATAADVRVVRWRLAQPVPAGGAQQVAFRALLK</sequence>
<dbReference type="EMBL" id="JACHLN010000002">
    <property type="protein sequence ID" value="MBB4839226.1"/>
    <property type="molecule type" value="Genomic_DNA"/>
</dbReference>
<feature type="domain" description="DUF11" evidence="2">
    <location>
        <begin position="53"/>
        <end position="96"/>
    </location>
</feature>
<protein>
    <submittedName>
        <fullName evidence="3">Putative repeat protein (TIGR01451 family)</fullName>
    </submittedName>
</protein>
<accession>A0A7W7K1Y9</accession>
<keyword evidence="1" id="KW-0732">Signal</keyword>
<dbReference type="NCBIfam" id="TIGR01451">
    <property type="entry name" value="B_ant_repeat"/>
    <property type="match status" value="1"/>
</dbReference>
<dbReference type="InterPro" id="IPR001434">
    <property type="entry name" value="OmcB-like_DUF11"/>
</dbReference>
<evidence type="ECO:0000256" key="1">
    <source>
        <dbReference type="SAM" id="SignalP"/>
    </source>
</evidence>
<gene>
    <name evidence="3" type="ORF">HNP52_002295</name>
</gene>
<dbReference type="Pfam" id="PF01345">
    <property type="entry name" value="DUF11"/>
    <property type="match status" value="1"/>
</dbReference>
<dbReference type="AlphaFoldDB" id="A0A7W7K1Y9"/>
<comment type="caution">
    <text evidence="3">The sequence shown here is derived from an EMBL/GenBank/DDBJ whole genome shotgun (WGS) entry which is preliminary data.</text>
</comment>
<feature type="chain" id="PRO_5031111699" evidence="1">
    <location>
        <begin position="21"/>
        <end position="158"/>
    </location>
</feature>
<dbReference type="Proteomes" id="UP000575241">
    <property type="component" value="Unassembled WGS sequence"/>
</dbReference>
<evidence type="ECO:0000313" key="4">
    <source>
        <dbReference type="Proteomes" id="UP000575241"/>
    </source>
</evidence>
<dbReference type="InterPro" id="IPR047589">
    <property type="entry name" value="DUF11_rpt"/>
</dbReference>
<reference evidence="3 4" key="1">
    <citation type="submission" date="2020-08" db="EMBL/GenBank/DDBJ databases">
        <title>Functional genomics of gut bacteria from endangered species of beetles.</title>
        <authorList>
            <person name="Carlos-Shanley C."/>
        </authorList>
    </citation>
    <scope>NUCLEOTIDE SEQUENCE [LARGE SCALE GENOMIC DNA]</scope>
    <source>
        <strain evidence="3 4">S00224</strain>
    </source>
</reference>
<organism evidence="3 4">
    <name type="scientific">Sphingomonas kyeonggiensis</name>
    <dbReference type="NCBI Taxonomy" id="1268553"/>
    <lineage>
        <taxon>Bacteria</taxon>
        <taxon>Pseudomonadati</taxon>
        <taxon>Pseudomonadota</taxon>
        <taxon>Alphaproteobacteria</taxon>
        <taxon>Sphingomonadales</taxon>
        <taxon>Sphingomonadaceae</taxon>
        <taxon>Sphingomonas</taxon>
    </lineage>
</organism>